<keyword evidence="2" id="KW-1185">Reference proteome</keyword>
<name>A0A1H7NMK9_9SPHN</name>
<sequence length="63" mass="7118">MCPRVTVNFLNFRPAHRRCSVSRARTHMRVSVNFLNFGALPLGSTPDCAYEALTPNQPDQERA</sequence>
<protein>
    <submittedName>
        <fullName evidence="1">Uncharacterized protein</fullName>
    </submittedName>
</protein>
<dbReference type="Proteomes" id="UP000199214">
    <property type="component" value="Unassembled WGS sequence"/>
</dbReference>
<dbReference type="EMBL" id="FNZZ01000003">
    <property type="protein sequence ID" value="SEL24631.1"/>
    <property type="molecule type" value="Genomic_DNA"/>
</dbReference>
<dbReference type="AlphaFoldDB" id="A0A1H7NMK9"/>
<reference evidence="2" key="1">
    <citation type="submission" date="2016-10" db="EMBL/GenBank/DDBJ databases">
        <authorList>
            <person name="Varghese N."/>
            <person name="Submissions S."/>
        </authorList>
    </citation>
    <scope>NUCLEOTIDE SEQUENCE [LARGE SCALE GENOMIC DNA]</scope>
    <source>
        <strain evidence="2">JS21-1</strain>
    </source>
</reference>
<gene>
    <name evidence="1" type="ORF">SAMN05216382_1634</name>
</gene>
<evidence type="ECO:0000313" key="2">
    <source>
        <dbReference type="Proteomes" id="UP000199214"/>
    </source>
</evidence>
<dbReference type="STRING" id="1855283.SAMN05216382_1634"/>
<evidence type="ECO:0000313" key="1">
    <source>
        <dbReference type="EMBL" id="SEL24631.1"/>
    </source>
</evidence>
<organism evidence="1 2">
    <name type="scientific">Sphingomonas palmae</name>
    <dbReference type="NCBI Taxonomy" id="1855283"/>
    <lineage>
        <taxon>Bacteria</taxon>
        <taxon>Pseudomonadati</taxon>
        <taxon>Pseudomonadota</taxon>
        <taxon>Alphaproteobacteria</taxon>
        <taxon>Sphingomonadales</taxon>
        <taxon>Sphingomonadaceae</taxon>
        <taxon>Sphingomonas</taxon>
    </lineage>
</organism>
<proteinExistence type="predicted"/>
<accession>A0A1H7NMK9</accession>